<dbReference type="InterPro" id="IPR038090">
    <property type="entry name" value="Cdt1_C_WH_dom_sf"/>
</dbReference>
<dbReference type="Pfam" id="PF08839">
    <property type="entry name" value="CDT1"/>
    <property type="match status" value="1"/>
</dbReference>
<evidence type="ECO:0000256" key="1">
    <source>
        <dbReference type="ARBA" id="ARBA00008356"/>
    </source>
</evidence>
<gene>
    <name evidence="5" type="ORF">NQ315_006176</name>
</gene>
<dbReference type="SUPFAM" id="SSF46785">
    <property type="entry name" value="Winged helix' DNA-binding domain"/>
    <property type="match status" value="1"/>
</dbReference>
<dbReference type="Gene3D" id="1.10.10.1420">
    <property type="entry name" value="DNA replication factor Cdt1, C-terminal WH domain"/>
    <property type="match status" value="1"/>
</dbReference>
<comment type="caution">
    <text evidence="5">The sequence shown here is derived from an EMBL/GenBank/DDBJ whole genome shotgun (WGS) entry which is preliminary data.</text>
</comment>
<evidence type="ECO:0000313" key="6">
    <source>
        <dbReference type="Proteomes" id="UP001159042"/>
    </source>
</evidence>
<dbReference type="AlphaFoldDB" id="A0AAV8W007"/>
<evidence type="ECO:0000256" key="3">
    <source>
        <dbReference type="SAM" id="MobiDB-lite"/>
    </source>
</evidence>
<name>A0AAV8W007_9CUCU</name>
<dbReference type="InterPro" id="IPR014939">
    <property type="entry name" value="CDT1_Gemini-bd-like"/>
</dbReference>
<dbReference type="SMART" id="SM01075">
    <property type="entry name" value="CDT1"/>
    <property type="match status" value="1"/>
</dbReference>
<dbReference type="GO" id="GO:0070182">
    <property type="term" value="F:DNA polymerase binding"/>
    <property type="evidence" value="ECO:0007669"/>
    <property type="project" value="TreeGrafter"/>
</dbReference>
<evidence type="ECO:0000313" key="5">
    <source>
        <dbReference type="EMBL" id="KAJ8919649.1"/>
    </source>
</evidence>
<dbReference type="InterPro" id="IPR032054">
    <property type="entry name" value="Cdt1_C"/>
</dbReference>
<evidence type="ECO:0000259" key="4">
    <source>
        <dbReference type="SMART" id="SM01075"/>
    </source>
</evidence>
<dbReference type="InterPro" id="IPR045173">
    <property type="entry name" value="Cdt1"/>
</dbReference>
<sequence>PRWPAFSTRENGRQWKKAKYTALKKVLVLDSNSLVTTQQDGLESDQRIISQTNSNKDVASTKLYMHEDKQLSSKIVAVATSTNTITARKNSHAKTRKMKEITGNQDIKLLLTSINKKTEVIDRQELYYNEATEDIADKRHITPPSTPKKATNAMDKVKPDGPSIKEIKRKMTRSARLAELKASISRFQEGASKLKELEKKTSVIPESPKLNAFKTIELEVHTSPQKVFSPEKAYLSPKKESTARRNLIHLLSPTKNAIPTLPASPSKLILDGASKPALKLPFKYRYLAEMFRCIDTVCQILYNRKEVITFRKLKPAVEEMIKRNLLEKHFSQIKQIYPEAFNFKQEKLKVFGAGMRQEKWELVIAPNVGEVEHMNPDILLERRRKLYNILMDMVKEYHNEFLMSLDPPMILDRSKITRWHPEFDIERVPDVELAPLPSPPIEEKLTSGKEVLEKARELFNCNARMEQALQKLKQSKETNTPVAAEEKPKEMPSSVLKGIPKALLEKVRQKQAAKALISMTRSEDKEKEVLMYSRLSELARLTRNIFVAEKKGVLPLEAVVEKLGNCYRAYLTKTEMEDHLKLIEKEVPKWLVFHDIRNCVYVKLNKSADLSIVVNKLENLAKQKSES</sequence>
<feature type="non-terminal residue" evidence="5">
    <location>
        <position position="1"/>
    </location>
</feature>
<dbReference type="CDD" id="cd08767">
    <property type="entry name" value="Cdt1_c"/>
    <property type="match status" value="1"/>
</dbReference>
<organism evidence="5 6">
    <name type="scientific">Exocentrus adspersus</name>
    <dbReference type="NCBI Taxonomy" id="1586481"/>
    <lineage>
        <taxon>Eukaryota</taxon>
        <taxon>Metazoa</taxon>
        <taxon>Ecdysozoa</taxon>
        <taxon>Arthropoda</taxon>
        <taxon>Hexapoda</taxon>
        <taxon>Insecta</taxon>
        <taxon>Pterygota</taxon>
        <taxon>Neoptera</taxon>
        <taxon>Endopterygota</taxon>
        <taxon>Coleoptera</taxon>
        <taxon>Polyphaga</taxon>
        <taxon>Cucujiformia</taxon>
        <taxon>Chrysomeloidea</taxon>
        <taxon>Cerambycidae</taxon>
        <taxon>Lamiinae</taxon>
        <taxon>Acanthocinini</taxon>
        <taxon>Exocentrus</taxon>
    </lineage>
</organism>
<keyword evidence="6" id="KW-1185">Reference proteome</keyword>
<protein>
    <recommendedName>
        <fullName evidence="4">CDT1 Geminin-binding domain-containing protein</fullName>
    </recommendedName>
</protein>
<dbReference type="Proteomes" id="UP001159042">
    <property type="component" value="Unassembled WGS sequence"/>
</dbReference>
<dbReference type="GO" id="GO:0003677">
    <property type="term" value="F:DNA binding"/>
    <property type="evidence" value="ECO:0007669"/>
    <property type="project" value="InterPro"/>
</dbReference>
<feature type="domain" description="CDT1 Geminin-binding" evidence="4">
    <location>
        <begin position="280"/>
        <end position="438"/>
    </location>
</feature>
<evidence type="ECO:0000256" key="2">
    <source>
        <dbReference type="ARBA" id="ARBA00023306"/>
    </source>
</evidence>
<feature type="region of interest" description="Disordered" evidence="3">
    <location>
        <begin position="139"/>
        <end position="162"/>
    </location>
</feature>
<dbReference type="InterPro" id="IPR036390">
    <property type="entry name" value="WH_DNA-bd_sf"/>
</dbReference>
<dbReference type="PANTHER" id="PTHR28637:SF1">
    <property type="entry name" value="DNA REPLICATION FACTOR CDT1"/>
    <property type="match status" value="1"/>
</dbReference>
<dbReference type="GO" id="GO:0030174">
    <property type="term" value="P:regulation of DNA-templated DNA replication initiation"/>
    <property type="evidence" value="ECO:0007669"/>
    <property type="project" value="InterPro"/>
</dbReference>
<dbReference type="CDD" id="cd08674">
    <property type="entry name" value="Cdt1_m"/>
    <property type="match status" value="1"/>
</dbReference>
<dbReference type="GO" id="GO:0071163">
    <property type="term" value="P:DNA replication preinitiation complex assembly"/>
    <property type="evidence" value="ECO:0007669"/>
    <property type="project" value="InterPro"/>
</dbReference>
<dbReference type="PANTHER" id="PTHR28637">
    <property type="entry name" value="DNA REPLICATION FACTOR CDT1"/>
    <property type="match status" value="1"/>
</dbReference>
<dbReference type="GO" id="GO:0005634">
    <property type="term" value="C:nucleus"/>
    <property type="evidence" value="ECO:0007669"/>
    <property type="project" value="TreeGrafter"/>
</dbReference>
<accession>A0AAV8W007</accession>
<dbReference type="Pfam" id="PF16679">
    <property type="entry name" value="CDT1_C"/>
    <property type="match status" value="1"/>
</dbReference>
<comment type="similarity">
    <text evidence="1">Belongs to the Cdt1 family.</text>
</comment>
<dbReference type="GO" id="GO:0000278">
    <property type="term" value="P:mitotic cell cycle"/>
    <property type="evidence" value="ECO:0007669"/>
    <property type="project" value="TreeGrafter"/>
</dbReference>
<reference evidence="5 6" key="1">
    <citation type="journal article" date="2023" name="Insect Mol. Biol.">
        <title>Genome sequencing provides insights into the evolution of gene families encoding plant cell wall-degrading enzymes in longhorned beetles.</title>
        <authorList>
            <person name="Shin N.R."/>
            <person name="Okamura Y."/>
            <person name="Kirsch R."/>
            <person name="Pauchet Y."/>
        </authorList>
    </citation>
    <scope>NUCLEOTIDE SEQUENCE [LARGE SCALE GENOMIC DNA]</scope>
    <source>
        <strain evidence="5">EAD_L_NR</strain>
    </source>
</reference>
<proteinExistence type="inferred from homology"/>
<dbReference type="EMBL" id="JANEYG010000016">
    <property type="protein sequence ID" value="KAJ8919649.1"/>
    <property type="molecule type" value="Genomic_DNA"/>
</dbReference>
<keyword evidence="2" id="KW-0131">Cell cycle</keyword>
<dbReference type="GO" id="GO:0000076">
    <property type="term" value="P:DNA replication checkpoint signaling"/>
    <property type="evidence" value="ECO:0007669"/>
    <property type="project" value="TreeGrafter"/>
</dbReference>